<evidence type="ECO:0000313" key="4">
    <source>
        <dbReference type="Proteomes" id="UP000886804"/>
    </source>
</evidence>
<reference evidence="3" key="1">
    <citation type="journal article" date="2021" name="PeerJ">
        <title>Extensive microbial diversity within the chicken gut microbiome revealed by metagenomics and culture.</title>
        <authorList>
            <person name="Gilroy R."/>
            <person name="Ravi A."/>
            <person name="Getino M."/>
            <person name="Pursley I."/>
            <person name="Horton D.L."/>
            <person name="Alikhan N.F."/>
            <person name="Baker D."/>
            <person name="Gharbi K."/>
            <person name="Hall N."/>
            <person name="Watson M."/>
            <person name="Adriaenssens E.M."/>
            <person name="Foster-Nyarko E."/>
            <person name="Jarju S."/>
            <person name="Secka A."/>
            <person name="Antonio M."/>
            <person name="Oren A."/>
            <person name="Chaudhuri R.R."/>
            <person name="La Ragione R."/>
            <person name="Hildebrand F."/>
            <person name="Pallen M.J."/>
        </authorList>
    </citation>
    <scope>NUCLEOTIDE SEQUENCE</scope>
    <source>
        <strain evidence="3">CHK188-4685</strain>
    </source>
</reference>
<dbReference type="Pfam" id="PF01476">
    <property type="entry name" value="LysM"/>
    <property type="match status" value="1"/>
</dbReference>
<dbReference type="AlphaFoldDB" id="A0A9D2LA10"/>
<dbReference type="InterPro" id="IPR018392">
    <property type="entry name" value="LysM"/>
</dbReference>
<dbReference type="SMART" id="SM00257">
    <property type="entry name" value="LysM"/>
    <property type="match status" value="1"/>
</dbReference>
<sequence>MEEKMKPRMVKTDILYNGVDANRDISDVLSDFDFTDSIEESDSISLTLGDREKMWAGTFMPVNGDRIQASIVMENWNGQGKESRIRCGEFVVDSYRIQAPPQKIMIDGVSAPVDRDFKDTKRTQTWEKVTIRQIAAEIAARYGLSLVYDTEKDITLEREEQNEKTDSAYLKELCNQYGLGIKVYASQLVIWSYEEYEAREPAAYIWPEMASKWSYKGSIQGTYTGAKVSYSSPKKKETLTAFVGKEGRVLNVNQKAESVADAERIGTYAIQNANRKEITAEITLCPEIALPAAASQVLALSGFGKIDGRYFVTCARHRLSSGGEYQLSLSMYRIAGQEETEQAEGSGGSGENSYTVKSGDTLWDLARSFYGDATKYSTIYNANRDKIEEEAKRRGKESSNGGYWIFPGTELTIPPA</sequence>
<comment type="caution">
    <text evidence="3">The sequence shown here is derived from an EMBL/GenBank/DDBJ whole genome shotgun (WGS) entry which is preliminary data.</text>
</comment>
<dbReference type="EMBL" id="DWYS01000145">
    <property type="protein sequence ID" value="HJB08611.1"/>
    <property type="molecule type" value="Genomic_DNA"/>
</dbReference>
<dbReference type="PROSITE" id="PS51782">
    <property type="entry name" value="LYSM"/>
    <property type="match status" value="1"/>
</dbReference>
<proteinExistence type="predicted"/>
<organism evidence="3 4">
    <name type="scientific">Candidatus Enterocloster faecavium</name>
    <dbReference type="NCBI Taxonomy" id="2838560"/>
    <lineage>
        <taxon>Bacteria</taxon>
        <taxon>Bacillati</taxon>
        <taxon>Bacillota</taxon>
        <taxon>Clostridia</taxon>
        <taxon>Lachnospirales</taxon>
        <taxon>Lachnospiraceae</taxon>
        <taxon>Enterocloster</taxon>
    </lineage>
</organism>
<name>A0A9D2LA10_9FIRM</name>
<dbReference type="InterPro" id="IPR036779">
    <property type="entry name" value="LysM_dom_sf"/>
</dbReference>
<dbReference type="SUPFAM" id="SSF69279">
    <property type="entry name" value="Phage tail proteins"/>
    <property type="match status" value="1"/>
</dbReference>
<feature type="domain" description="LysM" evidence="2">
    <location>
        <begin position="352"/>
        <end position="413"/>
    </location>
</feature>
<dbReference type="Proteomes" id="UP000886804">
    <property type="component" value="Unassembled WGS sequence"/>
</dbReference>
<gene>
    <name evidence="3" type="ORF">H9716_12250</name>
</gene>
<dbReference type="PANTHER" id="PTHR34700">
    <property type="entry name" value="POTASSIUM BINDING PROTEIN KBP"/>
    <property type="match status" value="1"/>
</dbReference>
<evidence type="ECO:0000256" key="1">
    <source>
        <dbReference type="SAM" id="MobiDB-lite"/>
    </source>
</evidence>
<dbReference type="PANTHER" id="PTHR34700:SF4">
    <property type="entry name" value="PHAGE-LIKE ELEMENT PBSX PROTEIN XKDP"/>
    <property type="match status" value="1"/>
</dbReference>
<dbReference type="InterPro" id="IPR052196">
    <property type="entry name" value="Bact_Kbp"/>
</dbReference>
<reference evidence="3" key="2">
    <citation type="submission" date="2021-04" db="EMBL/GenBank/DDBJ databases">
        <authorList>
            <person name="Gilroy R."/>
        </authorList>
    </citation>
    <scope>NUCLEOTIDE SEQUENCE</scope>
    <source>
        <strain evidence="3">CHK188-4685</strain>
    </source>
</reference>
<feature type="region of interest" description="Disordered" evidence="1">
    <location>
        <begin position="390"/>
        <end position="416"/>
    </location>
</feature>
<dbReference type="CDD" id="cd00118">
    <property type="entry name" value="LysM"/>
    <property type="match status" value="1"/>
</dbReference>
<accession>A0A9D2LA10</accession>
<evidence type="ECO:0000259" key="2">
    <source>
        <dbReference type="PROSITE" id="PS51782"/>
    </source>
</evidence>
<protein>
    <submittedName>
        <fullName evidence="3">LysM peptidoglycan-binding domain-containing protein</fullName>
    </submittedName>
</protein>
<dbReference type="Gene3D" id="3.10.350.10">
    <property type="entry name" value="LysM domain"/>
    <property type="match status" value="1"/>
</dbReference>
<evidence type="ECO:0000313" key="3">
    <source>
        <dbReference type="EMBL" id="HJB08611.1"/>
    </source>
</evidence>